<feature type="compositionally biased region" description="Polar residues" evidence="7">
    <location>
        <begin position="126"/>
        <end position="141"/>
    </location>
</feature>
<dbReference type="GO" id="GO:0008270">
    <property type="term" value="F:zinc ion binding"/>
    <property type="evidence" value="ECO:0007669"/>
    <property type="project" value="InterPro"/>
</dbReference>
<dbReference type="GO" id="GO:0003677">
    <property type="term" value="F:DNA binding"/>
    <property type="evidence" value="ECO:0007669"/>
    <property type="project" value="UniProtKB-KW"/>
</dbReference>
<dbReference type="PANTHER" id="PTHR36206">
    <property type="entry name" value="ASPERCRYPTIN BIOSYNTHESIS CLUSTER-SPECIFIC TRANSCRIPTION REGULATOR ATNN-RELATED"/>
    <property type="match status" value="1"/>
</dbReference>
<dbReference type="SUPFAM" id="SSF57701">
    <property type="entry name" value="Zn2/Cys6 DNA-binding domain"/>
    <property type="match status" value="1"/>
</dbReference>
<dbReference type="Proteomes" id="UP000242525">
    <property type="component" value="Unassembled WGS sequence"/>
</dbReference>
<dbReference type="InterPro" id="IPR052360">
    <property type="entry name" value="Transcr_Regulatory_Proteins"/>
</dbReference>
<keyword evidence="5" id="KW-0804">Transcription</keyword>
<organism evidence="9 10">
    <name type="scientific">Geotrichum candidum</name>
    <name type="common">Oospora lactis</name>
    <name type="synonym">Dipodascus geotrichum</name>
    <dbReference type="NCBI Taxonomy" id="1173061"/>
    <lineage>
        <taxon>Eukaryota</taxon>
        <taxon>Fungi</taxon>
        <taxon>Dikarya</taxon>
        <taxon>Ascomycota</taxon>
        <taxon>Saccharomycotina</taxon>
        <taxon>Dipodascomycetes</taxon>
        <taxon>Dipodascales</taxon>
        <taxon>Dipodascaceae</taxon>
        <taxon>Geotrichum</taxon>
    </lineage>
</organism>
<dbReference type="PROSITE" id="PS00463">
    <property type="entry name" value="ZN2_CY6_FUNGAL_1"/>
    <property type="match status" value="1"/>
</dbReference>
<keyword evidence="4" id="KW-0238">DNA-binding</keyword>
<dbReference type="STRING" id="1173061.A0A0J9X9I5"/>
<dbReference type="EMBL" id="CCBN010000005">
    <property type="protein sequence ID" value="CDO53462.1"/>
    <property type="molecule type" value="Genomic_DNA"/>
</dbReference>
<accession>A0A0J9X9I5</accession>
<feature type="region of interest" description="Disordered" evidence="7">
    <location>
        <begin position="172"/>
        <end position="308"/>
    </location>
</feature>
<dbReference type="SMART" id="SM00066">
    <property type="entry name" value="GAL4"/>
    <property type="match status" value="1"/>
</dbReference>
<keyword evidence="3" id="KW-0805">Transcription regulation</keyword>
<feature type="compositionally biased region" description="Basic residues" evidence="7">
    <location>
        <begin position="111"/>
        <end position="123"/>
    </location>
</feature>
<protein>
    <recommendedName>
        <fullName evidence="8">Zn(2)-C6 fungal-type domain-containing protein</fullName>
    </recommendedName>
</protein>
<dbReference type="InterPro" id="IPR001138">
    <property type="entry name" value="Zn2Cys6_DnaBD"/>
</dbReference>
<dbReference type="PANTHER" id="PTHR36206:SF13">
    <property type="entry name" value="TRANSCRIPTIONAL REGULATORY PROTEIN MOC3"/>
    <property type="match status" value="1"/>
</dbReference>
<evidence type="ECO:0000313" key="10">
    <source>
        <dbReference type="Proteomes" id="UP000242525"/>
    </source>
</evidence>
<sequence>MHFLKGGNRPSSLRFACGFNIPAGTHHDYQEVIAQAPTGKTKRTRDGCYTCKKRRIKCDEQKPECLNCIKSKRVCEGYRPKFEFRDGLNNNTKIGKLVNGMVQQQGQQGQPHHHSHSSMHHHHNYDQQNDMPYPQNQSHMPSSADHGKELKFVSCSNLQNIVVEIPDQYQQQQLQHQYQPPPQHAHQHAHYQRLEQQLEQQQHQGYPSHHQQKPRYSQFPPPNYAVQLPPIHVLPYPDSSNSSISGGNGNGSSGHINYHYNSNGHHQQGTPPARLKLPRLTSNKLNPILTPPPSASTSGRGNYQNPPY</sequence>
<evidence type="ECO:0000256" key="5">
    <source>
        <dbReference type="ARBA" id="ARBA00023163"/>
    </source>
</evidence>
<dbReference type="InterPro" id="IPR036864">
    <property type="entry name" value="Zn2-C6_fun-type_DNA-bd_sf"/>
</dbReference>
<dbReference type="AlphaFoldDB" id="A0A0J9X9I5"/>
<evidence type="ECO:0000256" key="4">
    <source>
        <dbReference type="ARBA" id="ARBA00023125"/>
    </source>
</evidence>
<feature type="domain" description="Zn(2)-C6 fungal-type" evidence="8">
    <location>
        <begin position="47"/>
        <end position="75"/>
    </location>
</feature>
<keyword evidence="6" id="KW-0539">Nucleus</keyword>
<feature type="compositionally biased region" description="Low complexity" evidence="7">
    <location>
        <begin position="194"/>
        <end position="204"/>
    </location>
</feature>
<dbReference type="Gene3D" id="4.10.240.10">
    <property type="entry name" value="Zn(2)-C6 fungal-type DNA-binding domain"/>
    <property type="match status" value="1"/>
</dbReference>
<keyword evidence="10" id="KW-1185">Reference proteome</keyword>
<gene>
    <name evidence="9" type="ORF">BN980_GECA05s02100g</name>
</gene>
<dbReference type="PROSITE" id="PS50048">
    <property type="entry name" value="ZN2_CY6_FUNGAL_2"/>
    <property type="match status" value="1"/>
</dbReference>
<keyword evidence="1" id="KW-0479">Metal-binding</keyword>
<feature type="region of interest" description="Disordered" evidence="7">
    <location>
        <begin position="103"/>
        <end position="145"/>
    </location>
</feature>
<keyword evidence="2" id="KW-0862">Zinc</keyword>
<comment type="caution">
    <text evidence="9">The sequence shown here is derived from an EMBL/GenBank/DDBJ whole genome shotgun (WGS) entry which is preliminary data.</text>
</comment>
<feature type="compositionally biased region" description="Polar residues" evidence="7">
    <location>
        <begin position="295"/>
        <end position="308"/>
    </location>
</feature>
<evidence type="ECO:0000256" key="3">
    <source>
        <dbReference type="ARBA" id="ARBA00023015"/>
    </source>
</evidence>
<reference evidence="9" key="1">
    <citation type="submission" date="2014-03" db="EMBL/GenBank/DDBJ databases">
        <authorList>
            <person name="Casaregola S."/>
        </authorList>
    </citation>
    <scope>NUCLEOTIDE SEQUENCE [LARGE SCALE GENOMIC DNA]</scope>
    <source>
        <strain evidence="9">CLIB 918</strain>
    </source>
</reference>
<dbReference type="OrthoDB" id="4096729at2759"/>
<dbReference type="GO" id="GO:0000981">
    <property type="term" value="F:DNA-binding transcription factor activity, RNA polymerase II-specific"/>
    <property type="evidence" value="ECO:0007669"/>
    <property type="project" value="InterPro"/>
</dbReference>
<evidence type="ECO:0000313" key="9">
    <source>
        <dbReference type="EMBL" id="CDO53462.1"/>
    </source>
</evidence>
<evidence type="ECO:0000256" key="2">
    <source>
        <dbReference type="ARBA" id="ARBA00022833"/>
    </source>
</evidence>
<name>A0A0J9X9I5_GEOCN</name>
<proteinExistence type="predicted"/>
<evidence type="ECO:0000259" key="8">
    <source>
        <dbReference type="PROSITE" id="PS50048"/>
    </source>
</evidence>
<dbReference type="CDD" id="cd00067">
    <property type="entry name" value="GAL4"/>
    <property type="match status" value="1"/>
</dbReference>
<feature type="compositionally biased region" description="Polar residues" evidence="7">
    <location>
        <begin position="259"/>
        <end position="270"/>
    </location>
</feature>
<evidence type="ECO:0000256" key="7">
    <source>
        <dbReference type="SAM" id="MobiDB-lite"/>
    </source>
</evidence>
<dbReference type="Pfam" id="PF00172">
    <property type="entry name" value="Zn_clus"/>
    <property type="match status" value="1"/>
</dbReference>
<evidence type="ECO:0000256" key="6">
    <source>
        <dbReference type="ARBA" id="ARBA00023242"/>
    </source>
</evidence>
<evidence type="ECO:0000256" key="1">
    <source>
        <dbReference type="ARBA" id="ARBA00022723"/>
    </source>
</evidence>